<evidence type="ECO:0000256" key="1">
    <source>
        <dbReference type="SAM" id="MobiDB-lite"/>
    </source>
</evidence>
<feature type="compositionally biased region" description="Basic and acidic residues" evidence="1">
    <location>
        <begin position="1"/>
        <end position="19"/>
    </location>
</feature>
<accession>A0A484CWE6</accession>
<dbReference type="Proteomes" id="UP000295070">
    <property type="component" value="Chromosome 11"/>
</dbReference>
<reference evidence="2 3" key="1">
    <citation type="submission" date="2019-01" db="EMBL/GenBank/DDBJ databases">
        <title>A chromosome-scale genome assembly of the yellow perch, Perca flavescens.</title>
        <authorList>
            <person name="Feron R."/>
            <person name="Morvezen R."/>
            <person name="Bestin A."/>
            <person name="Haffray P."/>
            <person name="Klopp C."/>
            <person name="Zahm M."/>
            <person name="Cabau C."/>
            <person name="Roques C."/>
            <person name="Donnadieu C."/>
            <person name="Bouchez O."/>
            <person name="Christie M."/>
            <person name="Larson W."/>
            <person name="Guiguen Y."/>
        </authorList>
    </citation>
    <scope>NUCLEOTIDE SEQUENCE [LARGE SCALE GENOMIC DNA]</scope>
    <source>
        <strain evidence="2">YP-PL-M2</strain>
        <tissue evidence="2">Blood</tissue>
    </source>
</reference>
<feature type="compositionally biased region" description="Polar residues" evidence="1">
    <location>
        <begin position="42"/>
        <end position="52"/>
    </location>
</feature>
<dbReference type="AlphaFoldDB" id="A0A484CWE6"/>
<evidence type="ECO:0000313" key="3">
    <source>
        <dbReference type="Proteomes" id="UP000295070"/>
    </source>
</evidence>
<keyword evidence="3" id="KW-1185">Reference proteome</keyword>
<comment type="caution">
    <text evidence="2">The sequence shown here is derived from an EMBL/GenBank/DDBJ whole genome shotgun (WGS) entry which is preliminary data.</text>
</comment>
<feature type="region of interest" description="Disordered" evidence="1">
    <location>
        <begin position="1"/>
        <end position="52"/>
    </location>
</feature>
<sequence>MGCLGEAERQEQRGRHDGVRQPGGAAEGEVWNLKSCDGRGPDSSTTPGNALQPASVSFHIRDWGWGVGGAEEPLSVLHQSSIVFQPSYQHRIRPFQYKNLSTQSVWSTLNVLMF</sequence>
<protein>
    <submittedName>
        <fullName evidence="2">Uncharacterized protein</fullName>
    </submittedName>
</protein>
<organism evidence="2 3">
    <name type="scientific">Perca flavescens</name>
    <name type="common">American yellow perch</name>
    <name type="synonym">Morone flavescens</name>
    <dbReference type="NCBI Taxonomy" id="8167"/>
    <lineage>
        <taxon>Eukaryota</taxon>
        <taxon>Metazoa</taxon>
        <taxon>Chordata</taxon>
        <taxon>Craniata</taxon>
        <taxon>Vertebrata</taxon>
        <taxon>Euteleostomi</taxon>
        <taxon>Actinopterygii</taxon>
        <taxon>Neopterygii</taxon>
        <taxon>Teleostei</taxon>
        <taxon>Neoteleostei</taxon>
        <taxon>Acanthomorphata</taxon>
        <taxon>Eupercaria</taxon>
        <taxon>Perciformes</taxon>
        <taxon>Percoidei</taxon>
        <taxon>Percidae</taxon>
        <taxon>Percinae</taxon>
        <taxon>Perca</taxon>
    </lineage>
</organism>
<gene>
    <name evidence="2" type="ORF">EPR50_G00121580</name>
</gene>
<evidence type="ECO:0000313" key="2">
    <source>
        <dbReference type="EMBL" id="TDH07241.1"/>
    </source>
</evidence>
<dbReference type="EMBL" id="SCKG01000011">
    <property type="protein sequence ID" value="TDH07241.1"/>
    <property type="molecule type" value="Genomic_DNA"/>
</dbReference>
<proteinExistence type="predicted"/>
<name>A0A484CWE6_PERFV</name>